<protein>
    <submittedName>
        <fullName evidence="2">Uncharacterized protein</fullName>
    </submittedName>
</protein>
<dbReference type="Proteomes" id="UP000185639">
    <property type="component" value="Unassembled WGS sequence"/>
</dbReference>
<reference evidence="3" key="1">
    <citation type="submission" date="2017-01" db="EMBL/GenBank/DDBJ databases">
        <authorList>
            <person name="Varghese N."/>
            <person name="Submissions S."/>
        </authorList>
    </citation>
    <scope>NUCLEOTIDE SEQUENCE [LARGE SCALE GENOMIC DNA]</scope>
    <source>
        <strain evidence="3">DSM 24913</strain>
    </source>
</reference>
<feature type="region of interest" description="Disordered" evidence="1">
    <location>
        <begin position="23"/>
        <end position="43"/>
    </location>
</feature>
<dbReference type="STRING" id="484498.SAMN05421686_11818"/>
<organism evidence="2 3">
    <name type="scientific">Thalassolituus maritimus</name>
    <dbReference type="NCBI Taxonomy" id="484498"/>
    <lineage>
        <taxon>Bacteria</taxon>
        <taxon>Pseudomonadati</taxon>
        <taxon>Pseudomonadota</taxon>
        <taxon>Gammaproteobacteria</taxon>
        <taxon>Oceanospirillales</taxon>
        <taxon>Oceanospirillaceae</taxon>
        <taxon>Thalassolituus</taxon>
    </lineage>
</organism>
<dbReference type="EMBL" id="FTOH01000018">
    <property type="protein sequence ID" value="SIT20236.1"/>
    <property type="molecule type" value="Genomic_DNA"/>
</dbReference>
<evidence type="ECO:0000256" key="1">
    <source>
        <dbReference type="SAM" id="MobiDB-lite"/>
    </source>
</evidence>
<keyword evidence="3" id="KW-1185">Reference proteome</keyword>
<proteinExistence type="predicted"/>
<evidence type="ECO:0000313" key="2">
    <source>
        <dbReference type="EMBL" id="SIT20236.1"/>
    </source>
</evidence>
<gene>
    <name evidence="2" type="ORF">SAMN05421686_11818</name>
</gene>
<sequence>MLVNDQSTVGALQPACLAMRDISLPKSQQTPTRDRVPQGCGTRASRDGFTACPELVPAVGGYSIR</sequence>
<evidence type="ECO:0000313" key="3">
    <source>
        <dbReference type="Proteomes" id="UP000185639"/>
    </source>
</evidence>
<accession>A0A1N7QBT7</accession>
<dbReference type="AlphaFoldDB" id="A0A1N7QBT7"/>
<name>A0A1N7QBT7_9GAMM</name>